<sequence>MDTTVSWVCSKDFGDFIKLPNIEIYKKGCNYYDINDSLYIKIRPNDCKVTFLNKNYRKQFCSINMQKQLIIYFSKNRGLVLPLNDVIGIQNNCKFIKTGKAVWSIEGVIIFPFGRIKIATHHYNILNLKYKLSMLFCKISNKFIKNKEQRKEKGIIQDDIINKKSIHNISCDYNNFGDETLNKEVDNICFKIEKLQLKDSIKCSKLTFLKQSSC</sequence>
<feature type="domain" description="DUF7778" evidence="1">
    <location>
        <begin position="48"/>
        <end position="123"/>
    </location>
</feature>
<dbReference type="Proteomes" id="UP000035682">
    <property type="component" value="Unplaced"/>
</dbReference>
<protein>
    <recommendedName>
        <fullName evidence="1">DUF7778 domain-containing protein</fullName>
    </recommendedName>
</protein>
<evidence type="ECO:0000313" key="5">
    <source>
        <dbReference type="WormBase" id="SRAE_2000040400"/>
    </source>
</evidence>
<dbReference type="AlphaFoldDB" id="A0A090LCB1"/>
<gene>
    <name evidence="2 4 5" type="ORF">SRAE_2000040400</name>
</gene>
<proteinExistence type="predicted"/>
<dbReference type="Pfam" id="PF24998">
    <property type="entry name" value="DUF7778"/>
    <property type="match status" value="1"/>
</dbReference>
<reference evidence="4" key="2">
    <citation type="submission" date="2020-12" db="UniProtKB">
        <authorList>
            <consortium name="WormBaseParasite"/>
        </authorList>
    </citation>
    <scope>IDENTIFICATION</scope>
</reference>
<dbReference type="InterPro" id="IPR056680">
    <property type="entry name" value="DUF7778"/>
</dbReference>
<dbReference type="EMBL" id="LN609529">
    <property type="protein sequence ID" value="CEF65728.1"/>
    <property type="molecule type" value="Genomic_DNA"/>
</dbReference>
<evidence type="ECO:0000313" key="2">
    <source>
        <dbReference type="EMBL" id="CEF65728.1"/>
    </source>
</evidence>
<evidence type="ECO:0000313" key="3">
    <source>
        <dbReference type="Proteomes" id="UP000035682"/>
    </source>
</evidence>
<organism evidence="2">
    <name type="scientific">Strongyloides ratti</name>
    <name type="common">Parasitic roundworm</name>
    <dbReference type="NCBI Taxonomy" id="34506"/>
    <lineage>
        <taxon>Eukaryota</taxon>
        <taxon>Metazoa</taxon>
        <taxon>Ecdysozoa</taxon>
        <taxon>Nematoda</taxon>
        <taxon>Chromadorea</taxon>
        <taxon>Rhabditida</taxon>
        <taxon>Tylenchina</taxon>
        <taxon>Panagrolaimomorpha</taxon>
        <taxon>Strongyloidoidea</taxon>
        <taxon>Strongyloididae</taxon>
        <taxon>Strongyloides</taxon>
    </lineage>
</organism>
<reference evidence="2 3" key="1">
    <citation type="submission" date="2014-09" db="EMBL/GenBank/DDBJ databases">
        <authorList>
            <person name="Martin A.A."/>
        </authorList>
    </citation>
    <scope>NUCLEOTIDE SEQUENCE</scope>
    <source>
        <strain evidence="3">ED321</strain>
        <strain evidence="2">ED321 Heterogonic</strain>
    </source>
</reference>
<dbReference type="CTD" id="36378092"/>
<dbReference type="GeneID" id="36378092"/>
<evidence type="ECO:0000259" key="1">
    <source>
        <dbReference type="Pfam" id="PF24998"/>
    </source>
</evidence>
<dbReference type="WBParaSite" id="SRAE_2000040400.1">
    <property type="protein sequence ID" value="SRAE_2000040400.1"/>
    <property type="gene ID" value="WBGene00260598"/>
</dbReference>
<accession>A0A090LCB1</accession>
<keyword evidence="3" id="KW-1185">Reference proteome</keyword>
<name>A0A090LCB1_STRRB</name>
<evidence type="ECO:0000313" key="4">
    <source>
        <dbReference type="WBParaSite" id="SRAE_2000040400.1"/>
    </source>
</evidence>
<dbReference type="RefSeq" id="XP_024504928.1">
    <property type="nucleotide sequence ID" value="XM_024651230.1"/>
</dbReference>
<dbReference type="WormBase" id="SRAE_2000040400">
    <property type="protein sequence ID" value="SRP09873"/>
    <property type="gene ID" value="WBGene00260598"/>
</dbReference>